<reference evidence="2 3" key="1">
    <citation type="submission" date="2023-07" db="EMBL/GenBank/DDBJ databases">
        <title>Genomic Encyclopedia of Type Strains, Phase IV (KMG-IV): sequencing the most valuable type-strain genomes for metagenomic binning, comparative biology and taxonomic classification.</title>
        <authorList>
            <person name="Goeker M."/>
        </authorList>
    </citation>
    <scope>NUCLEOTIDE SEQUENCE [LARGE SCALE GENOMIC DNA]</scope>
    <source>
        <strain evidence="2 3">DSM 19922</strain>
    </source>
</reference>
<dbReference type="RefSeq" id="WP_209978643.1">
    <property type="nucleotide sequence ID" value="NZ_JAGINO010000002.1"/>
</dbReference>
<gene>
    <name evidence="2" type="ORF">QO018_000599</name>
</gene>
<feature type="transmembrane region" description="Helical" evidence="1">
    <location>
        <begin position="75"/>
        <end position="99"/>
    </location>
</feature>
<protein>
    <submittedName>
        <fullName evidence="2">Uncharacterized protein</fullName>
    </submittedName>
</protein>
<dbReference type="EMBL" id="JAUSVU010000002">
    <property type="protein sequence ID" value="MDQ0531763.1"/>
    <property type="molecule type" value="Genomic_DNA"/>
</dbReference>
<keyword evidence="1" id="KW-0812">Transmembrane</keyword>
<keyword evidence="1" id="KW-1133">Transmembrane helix</keyword>
<evidence type="ECO:0000256" key="1">
    <source>
        <dbReference type="SAM" id="Phobius"/>
    </source>
</evidence>
<organism evidence="2 3">
    <name type="scientific">Azospirillum picis</name>
    <dbReference type="NCBI Taxonomy" id="488438"/>
    <lineage>
        <taxon>Bacteria</taxon>
        <taxon>Pseudomonadati</taxon>
        <taxon>Pseudomonadota</taxon>
        <taxon>Alphaproteobacteria</taxon>
        <taxon>Rhodospirillales</taxon>
        <taxon>Azospirillaceae</taxon>
        <taxon>Azospirillum</taxon>
    </lineage>
</organism>
<evidence type="ECO:0000313" key="2">
    <source>
        <dbReference type="EMBL" id="MDQ0531763.1"/>
    </source>
</evidence>
<proteinExistence type="predicted"/>
<accession>A0ABU0ME98</accession>
<comment type="caution">
    <text evidence="2">The sequence shown here is derived from an EMBL/GenBank/DDBJ whole genome shotgun (WGS) entry which is preliminary data.</text>
</comment>
<dbReference type="Proteomes" id="UP001244552">
    <property type="component" value="Unassembled WGS sequence"/>
</dbReference>
<keyword evidence="3" id="KW-1185">Reference proteome</keyword>
<evidence type="ECO:0000313" key="3">
    <source>
        <dbReference type="Proteomes" id="UP001244552"/>
    </source>
</evidence>
<keyword evidence="1" id="KW-0472">Membrane</keyword>
<name>A0ABU0ME98_9PROT</name>
<feature type="transmembrane region" description="Helical" evidence="1">
    <location>
        <begin position="41"/>
        <end position="63"/>
    </location>
</feature>
<sequence>MREVAGMPYPAVRSNWGSGVSDDALSGAPVRRGWPGLLGPVAAVVTSVFAATLLAALILHLLVGLAVRLPASDPLGALSVLGGMLVVLATLMPFALLWVRRAHGAWTALQAAPGGGAGGGALTGR</sequence>